<dbReference type="SUPFAM" id="SSF51126">
    <property type="entry name" value="Pectin lyase-like"/>
    <property type="match status" value="1"/>
</dbReference>
<organism evidence="1">
    <name type="scientific">Gallibacterium anatis</name>
    <dbReference type="NCBI Taxonomy" id="750"/>
    <lineage>
        <taxon>Bacteria</taxon>
        <taxon>Pseudomonadati</taxon>
        <taxon>Pseudomonadota</taxon>
        <taxon>Gammaproteobacteria</taxon>
        <taxon>Pasteurellales</taxon>
        <taxon>Pasteurellaceae</taxon>
        <taxon>Gallibacterium</taxon>
    </lineage>
</organism>
<evidence type="ECO:0000313" key="1">
    <source>
        <dbReference type="EMBL" id="MBF4102661.1"/>
    </source>
</evidence>
<proteinExistence type="predicted"/>
<dbReference type="Gene3D" id="2.160.20.10">
    <property type="entry name" value="Single-stranded right-handed beta-helix, Pectin lyase-like"/>
    <property type="match status" value="1"/>
</dbReference>
<dbReference type="InterPro" id="IPR011050">
    <property type="entry name" value="Pectin_lyase_fold/virulence"/>
</dbReference>
<reference evidence="1" key="1">
    <citation type="submission" date="2020-11" db="EMBL/GenBank/DDBJ databases">
        <title>Gallibacterium anatis 1637, full genome, WGS.</title>
        <authorList>
            <person name="Laishevtcev A.I."/>
            <person name="Yakimova E.A."/>
            <person name="Petkovich D."/>
            <person name="Stepanova T.V."/>
            <person name="Kalendr R.S."/>
            <person name="Rubalsky E.O."/>
            <person name="Zulkarneev E.R."/>
            <person name="Aleshkin A.V."/>
        </authorList>
    </citation>
    <scope>NUCLEOTIDE SEQUENCE</scope>
    <source>
        <strain evidence="1">1637</strain>
    </source>
</reference>
<sequence length="105" mass="11855">MNYKFEQIVVRLKTNNRSFCKQQMVYRKVNIQTPNDKAYHAININSFDVAEKGAILSNSRKNVQTEQGGWVQANPYLVGGEIKVILNEVNATKPSQLKAILSSGR</sequence>
<accession>A0A930UWU1</accession>
<protein>
    <submittedName>
        <fullName evidence="1">Uncharacterized protein</fullName>
    </submittedName>
</protein>
<dbReference type="InterPro" id="IPR012334">
    <property type="entry name" value="Pectin_lyas_fold"/>
</dbReference>
<name>A0A930UWU1_9PAST</name>
<gene>
    <name evidence="1" type="ORF">INT80_08190</name>
</gene>
<comment type="caution">
    <text evidence="1">The sequence shown here is derived from an EMBL/GenBank/DDBJ whole genome shotgun (WGS) entry which is preliminary data.</text>
</comment>
<dbReference type="EMBL" id="JADION010000021">
    <property type="protein sequence ID" value="MBF4102661.1"/>
    <property type="molecule type" value="Genomic_DNA"/>
</dbReference>
<dbReference type="AlphaFoldDB" id="A0A930UWU1"/>